<name>A0A6A4K6D7_APOLU</name>
<dbReference type="SUPFAM" id="SSF50494">
    <property type="entry name" value="Trypsin-like serine proteases"/>
    <property type="match status" value="1"/>
</dbReference>
<dbReference type="GO" id="GO:0004252">
    <property type="term" value="F:serine-type endopeptidase activity"/>
    <property type="evidence" value="ECO:0007669"/>
    <property type="project" value="InterPro"/>
</dbReference>
<keyword evidence="2" id="KW-1133">Transmembrane helix</keyword>
<organism evidence="3 4">
    <name type="scientific">Apolygus lucorum</name>
    <name type="common">Small green plant bug</name>
    <name type="synonym">Lygocoris lucorum</name>
    <dbReference type="NCBI Taxonomy" id="248454"/>
    <lineage>
        <taxon>Eukaryota</taxon>
        <taxon>Metazoa</taxon>
        <taxon>Ecdysozoa</taxon>
        <taxon>Arthropoda</taxon>
        <taxon>Hexapoda</taxon>
        <taxon>Insecta</taxon>
        <taxon>Pterygota</taxon>
        <taxon>Neoptera</taxon>
        <taxon>Paraneoptera</taxon>
        <taxon>Hemiptera</taxon>
        <taxon>Heteroptera</taxon>
        <taxon>Panheteroptera</taxon>
        <taxon>Cimicomorpha</taxon>
        <taxon>Miridae</taxon>
        <taxon>Mirini</taxon>
        <taxon>Apolygus</taxon>
    </lineage>
</organism>
<proteinExistence type="predicted"/>
<dbReference type="InterPro" id="IPR001254">
    <property type="entry name" value="Trypsin_dom"/>
</dbReference>
<evidence type="ECO:0000256" key="1">
    <source>
        <dbReference type="SAM" id="MobiDB-lite"/>
    </source>
</evidence>
<dbReference type="EMBL" id="WIXP02000002">
    <property type="protein sequence ID" value="KAF6215303.1"/>
    <property type="molecule type" value="Genomic_DNA"/>
</dbReference>
<gene>
    <name evidence="3" type="ORF">GE061_010055</name>
</gene>
<dbReference type="OrthoDB" id="7863416at2759"/>
<keyword evidence="2" id="KW-0472">Membrane</keyword>
<keyword evidence="4" id="KW-1185">Reference proteome</keyword>
<dbReference type="GO" id="GO:0006508">
    <property type="term" value="P:proteolysis"/>
    <property type="evidence" value="ECO:0007669"/>
    <property type="project" value="InterPro"/>
</dbReference>
<feature type="transmembrane region" description="Helical" evidence="2">
    <location>
        <begin position="376"/>
        <end position="393"/>
    </location>
</feature>
<accession>A0A6A4K6D7</accession>
<comment type="caution">
    <text evidence="3">The sequence shown here is derived from an EMBL/GenBank/DDBJ whole genome shotgun (WGS) entry which is preliminary data.</text>
</comment>
<evidence type="ECO:0000313" key="4">
    <source>
        <dbReference type="Proteomes" id="UP000466442"/>
    </source>
</evidence>
<reference evidence="3" key="1">
    <citation type="journal article" date="2021" name="Mol. Ecol. Resour.">
        <title>Apolygus lucorum genome provides insights into omnivorousness and mesophyll feeding.</title>
        <authorList>
            <person name="Liu Y."/>
            <person name="Liu H."/>
            <person name="Wang H."/>
            <person name="Huang T."/>
            <person name="Liu B."/>
            <person name="Yang B."/>
            <person name="Yin L."/>
            <person name="Li B."/>
            <person name="Zhang Y."/>
            <person name="Zhang S."/>
            <person name="Jiang F."/>
            <person name="Zhang X."/>
            <person name="Ren Y."/>
            <person name="Wang B."/>
            <person name="Wang S."/>
            <person name="Lu Y."/>
            <person name="Wu K."/>
            <person name="Fan W."/>
            <person name="Wang G."/>
        </authorList>
    </citation>
    <scope>NUCLEOTIDE SEQUENCE</scope>
    <source>
        <strain evidence="3">12Hb</strain>
    </source>
</reference>
<dbReference type="PROSITE" id="PS50240">
    <property type="entry name" value="TRYPSIN_DOM"/>
    <property type="match status" value="1"/>
</dbReference>
<evidence type="ECO:0000256" key="2">
    <source>
        <dbReference type="SAM" id="Phobius"/>
    </source>
</evidence>
<dbReference type="Proteomes" id="UP000466442">
    <property type="component" value="Unassembled WGS sequence"/>
</dbReference>
<evidence type="ECO:0000313" key="3">
    <source>
        <dbReference type="EMBL" id="KAF6215303.1"/>
    </source>
</evidence>
<dbReference type="AlphaFoldDB" id="A0A6A4K6D7"/>
<sequence>MNSLYSSILLMCIAWNRISEQQDEKEPPIINFRVVPDHPDDPEPDQFDPPSKSKEGYWNVLTTGAENLGLLFAGKSEFIWIVDIRIMDRDQESWSTGNLLTYHYVLTTCRAITGLGKHRKTEESRAVGTENIVISDIKISYCTQYLWEAYQRKEENQVRHDISGSRTATALMANVRCDPNTFLNDLGIIYLSQGISPYSPLIGYMPLPLNLETVEWTVADFNQMESKRWVCHVASYGRKYRNFGFTNILQMTLDFKVKYRVYYVEWNKCRSYFDTICPRMDPACGRLYSEDDLLKILCFRPRAKIGAICDHDRGAPLVCEGRVFGMVVRGVPYQYCHDLTPFPAVVVSIENVQEYFESLISFENTDREARSGSKEVIFLFSTLLVVIICSRFFT</sequence>
<keyword evidence="2" id="KW-0812">Transmembrane</keyword>
<dbReference type="InterPro" id="IPR043504">
    <property type="entry name" value="Peptidase_S1_PA_chymotrypsin"/>
</dbReference>
<dbReference type="Gene3D" id="2.40.10.10">
    <property type="entry name" value="Trypsin-like serine proteases"/>
    <property type="match status" value="1"/>
</dbReference>
<dbReference type="InterPro" id="IPR009003">
    <property type="entry name" value="Peptidase_S1_PA"/>
</dbReference>
<feature type="region of interest" description="Disordered" evidence="1">
    <location>
        <begin position="32"/>
        <end position="54"/>
    </location>
</feature>
<protein>
    <submittedName>
        <fullName evidence="3">Uncharacterized protein</fullName>
    </submittedName>
</protein>